<gene>
    <name evidence="2" type="ORF">HMPREF3186_00106</name>
</gene>
<dbReference type="OrthoDB" id="1069985at2"/>
<evidence type="ECO:0000313" key="3">
    <source>
        <dbReference type="Proteomes" id="UP000070355"/>
    </source>
</evidence>
<evidence type="ECO:0008006" key="4">
    <source>
        <dbReference type="Google" id="ProtNLM"/>
    </source>
</evidence>
<feature type="transmembrane region" description="Helical" evidence="1">
    <location>
        <begin position="123"/>
        <end position="143"/>
    </location>
</feature>
<evidence type="ECO:0000256" key="1">
    <source>
        <dbReference type="SAM" id="Phobius"/>
    </source>
</evidence>
<dbReference type="PATRIC" id="fig|1379.3.peg.103"/>
<feature type="transmembrane region" description="Helical" evidence="1">
    <location>
        <begin position="149"/>
        <end position="168"/>
    </location>
</feature>
<dbReference type="EMBL" id="LSDC01000010">
    <property type="protein sequence ID" value="KXB63628.1"/>
    <property type="molecule type" value="Genomic_DNA"/>
</dbReference>
<sequence length="360" mass="41377">MKKKIINGFLQILGIMIVGAIIGYSVGKIAGDSLSKVDTPNIILLLIAGVVVFILQVIIHEAGHLVFGLLSGYKFISFRVFDFKIIKDENGKLKIRYERLAGTGGQCLMRAPEYVEGKFKYRLYLLGGVIFNIIFSIVSWLILPSYYTLLFALIGFVLAFLNLIPMGFNDGMTFYHASKDETTRFILHLQLEYIYYQSIGKNLLIEKPEIVEKINSLEITNTNYLTDALEFIKLDGLEYFFEFDALYNESRKLYIERDDLLPVYKVELMALLVKLISLVNPEDELLEELMNDKSLKVRLKQNNPQTKNILATYENGVKLDDEKALNLINEARKIKNKAPNLYIQNLEMKYCDYLENNIIK</sequence>
<keyword evidence="1" id="KW-0812">Transmembrane</keyword>
<accession>A0A134A7D1</accession>
<dbReference type="Proteomes" id="UP000070355">
    <property type="component" value="Unassembled WGS sequence"/>
</dbReference>
<dbReference type="AlphaFoldDB" id="A0A134A7D1"/>
<name>A0A134A7D1_9BACL</name>
<organism evidence="2 3">
    <name type="scientific">Gemella haemolysans</name>
    <dbReference type="NCBI Taxonomy" id="1379"/>
    <lineage>
        <taxon>Bacteria</taxon>
        <taxon>Bacillati</taxon>
        <taxon>Bacillota</taxon>
        <taxon>Bacilli</taxon>
        <taxon>Bacillales</taxon>
        <taxon>Gemellaceae</taxon>
        <taxon>Gemella</taxon>
    </lineage>
</organism>
<feature type="transmembrane region" description="Helical" evidence="1">
    <location>
        <begin position="42"/>
        <end position="70"/>
    </location>
</feature>
<protein>
    <recommendedName>
        <fullName evidence="4">M50 family metallopeptidase</fullName>
    </recommendedName>
</protein>
<feature type="transmembrane region" description="Helical" evidence="1">
    <location>
        <begin position="12"/>
        <end position="30"/>
    </location>
</feature>
<dbReference type="RefSeq" id="WP_060913427.1">
    <property type="nucleotide sequence ID" value="NZ_KQ959921.1"/>
</dbReference>
<dbReference type="STRING" id="1379.HMPREF3186_00106"/>
<reference evidence="3" key="1">
    <citation type="submission" date="2016-01" db="EMBL/GenBank/DDBJ databases">
        <authorList>
            <person name="Mitreva M."/>
            <person name="Pepin K.H."/>
            <person name="Mihindukulasuriya K.A."/>
            <person name="Fulton R."/>
            <person name="Fronick C."/>
            <person name="O'Laughlin M."/>
            <person name="Miner T."/>
            <person name="Herter B."/>
            <person name="Rosa B.A."/>
            <person name="Cordes M."/>
            <person name="Tomlinson C."/>
            <person name="Wollam A."/>
            <person name="Palsikar V.B."/>
            <person name="Mardis E.R."/>
            <person name="Wilson R.K."/>
        </authorList>
    </citation>
    <scope>NUCLEOTIDE SEQUENCE [LARGE SCALE GENOMIC DNA]</scope>
    <source>
        <strain evidence="3">DNF01167</strain>
    </source>
</reference>
<proteinExistence type="predicted"/>
<comment type="caution">
    <text evidence="2">The sequence shown here is derived from an EMBL/GenBank/DDBJ whole genome shotgun (WGS) entry which is preliminary data.</text>
</comment>
<evidence type="ECO:0000313" key="2">
    <source>
        <dbReference type="EMBL" id="KXB63628.1"/>
    </source>
</evidence>
<keyword evidence="1" id="KW-0472">Membrane</keyword>
<keyword evidence="1" id="KW-1133">Transmembrane helix</keyword>